<dbReference type="Pfam" id="PF04299">
    <property type="entry name" value="FMN_bind_2"/>
    <property type="match status" value="1"/>
</dbReference>
<name>A0A0K9F1W4_9BACI</name>
<dbReference type="GeneID" id="96601197"/>
<dbReference type="SUPFAM" id="SSF50475">
    <property type="entry name" value="FMN-binding split barrel"/>
    <property type="match status" value="1"/>
</dbReference>
<dbReference type="InterPro" id="IPR007396">
    <property type="entry name" value="TR_PAI2-type"/>
</dbReference>
<dbReference type="InterPro" id="IPR012349">
    <property type="entry name" value="Split_barrel_FMN-bd"/>
</dbReference>
<reference evidence="2" key="1">
    <citation type="submission" date="2015-07" db="EMBL/GenBank/DDBJ databases">
        <authorList>
            <consortium name="Consortium for Microbial Forensics and Genomics (microFORGE)"/>
            <person name="Knight B.M."/>
            <person name="Roberts D.P."/>
            <person name="Lin D."/>
            <person name="Hari K."/>
            <person name="Fletcher J."/>
            <person name="Melcher U."/>
            <person name="Blagden T."/>
            <person name="Winegar R.A."/>
        </authorList>
    </citation>
    <scope>NUCLEOTIDE SEQUENCE [LARGE SCALE GENOMIC DNA]</scope>
    <source>
        <strain evidence="2">DSM 23493</strain>
    </source>
</reference>
<dbReference type="EMBL" id="LFXJ01000013">
    <property type="protein sequence ID" value="KMY28232.1"/>
    <property type="molecule type" value="Genomic_DNA"/>
</dbReference>
<evidence type="ECO:0000313" key="1">
    <source>
        <dbReference type="EMBL" id="KMY28232.1"/>
    </source>
</evidence>
<dbReference type="PATRIC" id="fig|582475.4.peg.4686"/>
<dbReference type="Gene3D" id="2.30.110.10">
    <property type="entry name" value="Electron Transport, Fmn-binding Protein, Chain A"/>
    <property type="match status" value="1"/>
</dbReference>
<dbReference type="PANTHER" id="PTHR35802">
    <property type="entry name" value="PROTEASE SYNTHASE AND SPORULATION PROTEIN PAI 2"/>
    <property type="match status" value="1"/>
</dbReference>
<dbReference type="OrthoDB" id="9794948at2"/>
<dbReference type="RefSeq" id="WP_049668990.1">
    <property type="nucleotide sequence ID" value="NZ_LFXJ01000013.1"/>
</dbReference>
<dbReference type="Proteomes" id="UP000037326">
    <property type="component" value="Unassembled WGS sequence"/>
</dbReference>
<comment type="caution">
    <text evidence="1">The sequence shown here is derived from an EMBL/GenBank/DDBJ whole genome shotgun (WGS) entry which is preliminary data.</text>
</comment>
<dbReference type="PANTHER" id="PTHR35802:SF1">
    <property type="entry name" value="PROTEASE SYNTHASE AND SPORULATION PROTEIN PAI 2"/>
    <property type="match status" value="1"/>
</dbReference>
<dbReference type="PIRSF" id="PIRSF010372">
    <property type="entry name" value="PaiB"/>
    <property type="match status" value="1"/>
</dbReference>
<accession>A0A0K9F1W4</accession>
<gene>
    <name evidence="1" type="ORF">ACZ11_23640</name>
</gene>
<dbReference type="AlphaFoldDB" id="A0A0K9F1W4"/>
<proteinExistence type="predicted"/>
<sequence>MYIPVAFKMKEMSEMIEVIQENGFATLFSTHEGIPVATHLPLLLNDTKDCLIGHFAKGNPQWKDIENQKVLAIFHGPHCYISPSWYETNQAVPTWNYVAVHVYGEIELIEHDDELLNSFNNMIKKYEHPTSTYSLTQVDERLVSNLNKGVQGFKIKNLSMEGKKKLSQNHSKERQQLVIQKLEEIEHNNEQQIAHLMKQNIK</sequence>
<evidence type="ECO:0000313" key="2">
    <source>
        <dbReference type="Proteomes" id="UP000037326"/>
    </source>
</evidence>
<protein>
    <submittedName>
        <fullName evidence="1">Transcriptional regulator</fullName>
    </submittedName>
</protein>
<organism evidence="1 2">
    <name type="scientific">Lysinibacillus xylanilyticus</name>
    <dbReference type="NCBI Taxonomy" id="582475"/>
    <lineage>
        <taxon>Bacteria</taxon>
        <taxon>Bacillati</taxon>
        <taxon>Bacillota</taxon>
        <taxon>Bacilli</taxon>
        <taxon>Bacillales</taxon>
        <taxon>Bacillaceae</taxon>
        <taxon>Lysinibacillus</taxon>
    </lineage>
</organism>